<gene>
    <name evidence="3" type="ORF">SAMN04488130_11248</name>
</gene>
<evidence type="ECO:0000256" key="1">
    <source>
        <dbReference type="SAM" id="MobiDB-lite"/>
    </source>
</evidence>
<evidence type="ECO:0000256" key="2">
    <source>
        <dbReference type="SAM" id="Phobius"/>
    </source>
</evidence>
<evidence type="ECO:0000313" key="3">
    <source>
        <dbReference type="EMBL" id="SEG40438.1"/>
    </source>
</evidence>
<keyword evidence="2" id="KW-1133">Transmembrane helix</keyword>
<feature type="compositionally biased region" description="Polar residues" evidence="1">
    <location>
        <begin position="160"/>
        <end position="169"/>
    </location>
</feature>
<reference evidence="4" key="1">
    <citation type="submission" date="2016-10" db="EMBL/GenBank/DDBJ databases">
        <authorList>
            <person name="Varghese N."/>
            <person name="Submissions S."/>
        </authorList>
    </citation>
    <scope>NUCLEOTIDE SEQUENCE [LARGE SCALE GENOMIC DNA]</scope>
    <source>
        <strain evidence="4">CGMCC 1.9230</strain>
    </source>
</reference>
<dbReference type="AlphaFoldDB" id="A0A1H5ZVB7"/>
<proteinExistence type="predicted"/>
<dbReference type="Proteomes" id="UP000236737">
    <property type="component" value="Unassembled WGS sequence"/>
</dbReference>
<keyword evidence="2" id="KW-0812">Transmembrane</keyword>
<sequence length="169" mass="19364">MNNEIIEEIFNTILQRGSFEAYYQYPDHTKTAIGLKGQGYLISPHVNPNIYLPSKLGEEVLQSGGWKSYIEQKEKQRLQLDKMQHYEFQNVKLKYYSFWPVLILATIGGVYSSIQIINSLSTPKPNTERKIKEQKKVIVSKLHTSSETQRPLNGLPLKSADTTSRSTKS</sequence>
<dbReference type="EMBL" id="FNVP01000012">
    <property type="protein sequence ID" value="SEG40438.1"/>
    <property type="molecule type" value="Genomic_DNA"/>
</dbReference>
<feature type="compositionally biased region" description="Polar residues" evidence="1">
    <location>
        <begin position="142"/>
        <end position="151"/>
    </location>
</feature>
<keyword evidence="2" id="KW-0472">Membrane</keyword>
<feature type="transmembrane region" description="Helical" evidence="2">
    <location>
        <begin position="93"/>
        <end position="114"/>
    </location>
</feature>
<accession>A0A1H5ZVB7</accession>
<protein>
    <submittedName>
        <fullName evidence="3">Uncharacterized protein</fullName>
    </submittedName>
</protein>
<keyword evidence="4" id="KW-1185">Reference proteome</keyword>
<name>A0A1H5ZVB7_9FLAO</name>
<dbReference type="RefSeq" id="WP_146059550.1">
    <property type="nucleotide sequence ID" value="NZ_FNVP01000012.1"/>
</dbReference>
<feature type="region of interest" description="Disordered" evidence="1">
    <location>
        <begin position="141"/>
        <end position="169"/>
    </location>
</feature>
<dbReference type="OrthoDB" id="9955469at2"/>
<evidence type="ECO:0000313" key="4">
    <source>
        <dbReference type="Proteomes" id="UP000236737"/>
    </source>
</evidence>
<organism evidence="3 4">
    <name type="scientific">Flavobacterium urumqiense</name>
    <dbReference type="NCBI Taxonomy" id="935224"/>
    <lineage>
        <taxon>Bacteria</taxon>
        <taxon>Pseudomonadati</taxon>
        <taxon>Bacteroidota</taxon>
        <taxon>Flavobacteriia</taxon>
        <taxon>Flavobacteriales</taxon>
        <taxon>Flavobacteriaceae</taxon>
        <taxon>Flavobacterium</taxon>
    </lineage>
</organism>